<dbReference type="NCBIfam" id="TIGR03696">
    <property type="entry name" value="Rhs_assc_core"/>
    <property type="match status" value="1"/>
</dbReference>
<dbReference type="PROSITE" id="PS50817">
    <property type="entry name" value="INTEIN_N_TER"/>
    <property type="match status" value="1"/>
</dbReference>
<dbReference type="CDD" id="cd00081">
    <property type="entry name" value="Hint"/>
    <property type="match status" value="1"/>
</dbReference>
<protein>
    <recommendedName>
        <fullName evidence="2">Hint domain-containing protein</fullName>
    </recommendedName>
</protein>
<dbReference type="AlphaFoldDB" id="A0A545SXK4"/>
<sequence length="441" mass="49366">MAIAIKSLEACADARANITVQKGILRPFVFLLSLLIGCLLVSSAHAERTTTYYHTDAVGSVVAASDETGALLWRKSYRPYGEKVADGEGSLQSLSFTGKPHDEASGLTYMGARYYDPEVGRFMGIDAVGFQDDNPISFNRYAYANNNPYKYVDPDGNLPFLVPFVVIVAKEVAAEGFERATGLPAVFSMKGAAKYLSKRFLKKEGKKTAKGVCCFVAGTEVLTKDGYMAIEDIVLDQLVYSKDVDTGEQDWKPVTQLFKKYRKVYDLVVVDGFGEVQLVETTDDHPFYVMGRSWVETIELQPGDQIETEGHGWVVVQSVGDSGRHDITYNLEVADYHTYYATQLNLLVHNCNAAKKEKGKWDTPENWANNDHAKVRDRLRKENEGFESGRHNEYPAAMRKELRRMADEADARGDLPEYGQRLREISKTYQKREGAAHRGGR</sequence>
<dbReference type="SMART" id="SM00306">
    <property type="entry name" value="HintN"/>
    <property type="match status" value="1"/>
</dbReference>
<dbReference type="OrthoDB" id="5702774at2"/>
<feature type="domain" description="Hint" evidence="2">
    <location>
        <begin position="212"/>
        <end position="310"/>
    </location>
</feature>
<accession>A0A545SXK4</accession>
<evidence type="ECO:0000313" key="3">
    <source>
        <dbReference type="EMBL" id="TQV69679.1"/>
    </source>
</evidence>
<dbReference type="InterPro" id="IPR050708">
    <property type="entry name" value="T6SS_VgrG/RHS"/>
</dbReference>
<dbReference type="EMBL" id="VHSG01000027">
    <property type="protein sequence ID" value="TQV69679.1"/>
    <property type="molecule type" value="Genomic_DNA"/>
</dbReference>
<dbReference type="InterPro" id="IPR056823">
    <property type="entry name" value="TEN-like_YD-shell"/>
</dbReference>
<organism evidence="3 4">
    <name type="scientific">Exilibacterium tricleocarpae</name>
    <dbReference type="NCBI Taxonomy" id="2591008"/>
    <lineage>
        <taxon>Bacteria</taxon>
        <taxon>Pseudomonadati</taxon>
        <taxon>Pseudomonadota</taxon>
        <taxon>Gammaproteobacteria</taxon>
        <taxon>Cellvibrionales</taxon>
        <taxon>Cellvibrionaceae</taxon>
        <taxon>Exilibacterium</taxon>
    </lineage>
</organism>
<dbReference type="Gene3D" id="2.170.16.10">
    <property type="entry name" value="Hedgehog/Intein (Hint) domain"/>
    <property type="match status" value="1"/>
</dbReference>
<dbReference type="RefSeq" id="WP_142929318.1">
    <property type="nucleotide sequence ID" value="NZ_ML660105.1"/>
</dbReference>
<dbReference type="PANTHER" id="PTHR32305">
    <property type="match status" value="1"/>
</dbReference>
<proteinExistence type="predicted"/>
<dbReference type="Pfam" id="PF25023">
    <property type="entry name" value="TEN_YD-shell"/>
    <property type="match status" value="1"/>
</dbReference>
<dbReference type="GO" id="GO:0016539">
    <property type="term" value="P:intein-mediated protein splicing"/>
    <property type="evidence" value="ECO:0007669"/>
    <property type="project" value="InterPro"/>
</dbReference>
<dbReference type="NCBIfam" id="TIGR01443">
    <property type="entry name" value="intein_Cterm"/>
    <property type="match status" value="1"/>
</dbReference>
<dbReference type="InterPro" id="IPR022385">
    <property type="entry name" value="Rhs_assc_core"/>
</dbReference>
<dbReference type="InterPro" id="IPR030934">
    <property type="entry name" value="Intein_C"/>
</dbReference>
<dbReference type="Pfam" id="PF07591">
    <property type="entry name" value="PT-HINT"/>
    <property type="match status" value="1"/>
</dbReference>
<comment type="caution">
    <text evidence="3">The sequence shown here is derived from an EMBL/GenBank/DDBJ whole genome shotgun (WGS) entry which is preliminary data.</text>
</comment>
<evidence type="ECO:0000259" key="2">
    <source>
        <dbReference type="SMART" id="SM00306"/>
    </source>
</evidence>
<gene>
    <name evidence="3" type="ORF">FKG94_23075</name>
</gene>
<name>A0A545SXK4_9GAMM</name>
<evidence type="ECO:0000313" key="4">
    <source>
        <dbReference type="Proteomes" id="UP000319732"/>
    </source>
</evidence>
<keyword evidence="1" id="KW-0677">Repeat</keyword>
<evidence type="ECO:0000256" key="1">
    <source>
        <dbReference type="ARBA" id="ARBA00022737"/>
    </source>
</evidence>
<dbReference type="PANTHER" id="PTHR32305:SF17">
    <property type="entry name" value="TRNA NUCLEASE WAPA"/>
    <property type="match status" value="1"/>
</dbReference>
<dbReference type="SUPFAM" id="SSF51294">
    <property type="entry name" value="Hedgehog/intein (Hint) domain"/>
    <property type="match status" value="1"/>
</dbReference>
<dbReference type="InterPro" id="IPR003587">
    <property type="entry name" value="Hint_dom_N"/>
</dbReference>
<dbReference type="PROSITE" id="PS50818">
    <property type="entry name" value="INTEIN_C_TER"/>
    <property type="match status" value="1"/>
</dbReference>
<reference evidence="3 4" key="1">
    <citation type="submission" date="2019-06" db="EMBL/GenBank/DDBJ databases">
        <title>Whole genome sequence for Cellvibrionaceae sp. R142.</title>
        <authorList>
            <person name="Wang G."/>
        </authorList>
    </citation>
    <scope>NUCLEOTIDE SEQUENCE [LARGE SCALE GENOMIC DNA]</scope>
    <source>
        <strain evidence="3 4">R142</strain>
    </source>
</reference>
<dbReference type="Proteomes" id="UP000319732">
    <property type="component" value="Unassembled WGS sequence"/>
</dbReference>
<keyword evidence="4" id="KW-1185">Reference proteome</keyword>
<dbReference type="InterPro" id="IPR036844">
    <property type="entry name" value="Hint_dom_sf"/>
</dbReference>
<dbReference type="InterPro" id="IPR006141">
    <property type="entry name" value="Intein_N"/>
</dbReference>
<dbReference type="Gene3D" id="2.180.10.10">
    <property type="entry name" value="RHS repeat-associated core"/>
    <property type="match status" value="1"/>
</dbReference>